<dbReference type="InterPro" id="IPR021223">
    <property type="entry name" value="AbiGi"/>
</dbReference>
<protein>
    <submittedName>
        <fullName evidence="1">Putative abortive phage resistance protein AbiGi, antitoxin</fullName>
    </submittedName>
</protein>
<dbReference type="RefSeq" id="WP_091582364.1">
    <property type="nucleotide sequence ID" value="NZ_FNDU01000003.1"/>
</dbReference>
<dbReference type="Pfam" id="PF10899">
    <property type="entry name" value="AbiGi"/>
    <property type="match status" value="1"/>
</dbReference>
<proteinExistence type="predicted"/>
<dbReference type="EMBL" id="FNDU01000003">
    <property type="protein sequence ID" value="SDH85819.1"/>
    <property type="molecule type" value="Genomic_DNA"/>
</dbReference>
<reference evidence="1 2" key="1">
    <citation type="submission" date="2016-10" db="EMBL/GenBank/DDBJ databases">
        <authorList>
            <person name="de Groot N.N."/>
        </authorList>
    </citation>
    <scope>NUCLEOTIDE SEQUENCE [LARGE SCALE GENOMIC DNA]</scope>
    <source>
        <strain evidence="2">P4B,CCM 7963,CECT 7998,DSM 25260,IBRC-M 10614,KCTC 13821</strain>
    </source>
</reference>
<organism evidence="1 2">
    <name type="scientific">Alteribacillus bidgolensis</name>
    <dbReference type="NCBI Taxonomy" id="930129"/>
    <lineage>
        <taxon>Bacteria</taxon>
        <taxon>Bacillati</taxon>
        <taxon>Bacillota</taxon>
        <taxon>Bacilli</taxon>
        <taxon>Bacillales</taxon>
        <taxon>Bacillaceae</taxon>
        <taxon>Alteribacillus</taxon>
    </lineage>
</organism>
<keyword evidence="2" id="KW-1185">Reference proteome</keyword>
<name>A0A1G8FUJ9_9BACI</name>
<dbReference type="AlphaFoldDB" id="A0A1G8FUJ9"/>
<accession>A0A1G8FUJ9</accession>
<sequence length="204" mass="23982">MQRYYSNIYWHFTGSPSDVDWKKIKKPKELKDYPPKTIKDTYETLETILLSKTLKATSAEKVSSTEETAPFCCVCDIPLKDLDYHMKYYGKIAIGFNHKAIHGNFNPVLYIDPEHMPYINHSVSLEDGSKSLINLIKHTNFGVERGESFYGEREWRYIGDYRFNESDVEVIIVPKDFKDKLIHFLEQNHYDDTTVLTWELIQLL</sequence>
<evidence type="ECO:0000313" key="2">
    <source>
        <dbReference type="Proteomes" id="UP000199017"/>
    </source>
</evidence>
<evidence type="ECO:0000313" key="1">
    <source>
        <dbReference type="EMBL" id="SDH85819.1"/>
    </source>
</evidence>
<dbReference type="OrthoDB" id="680500at2"/>
<dbReference type="Proteomes" id="UP000199017">
    <property type="component" value="Unassembled WGS sequence"/>
</dbReference>
<gene>
    <name evidence="1" type="ORF">SAMN05216352_10392</name>
</gene>